<evidence type="ECO:0000256" key="1">
    <source>
        <dbReference type="ARBA" id="ARBA00004123"/>
    </source>
</evidence>
<dbReference type="PANTHER" id="PTHR10816">
    <property type="entry name" value="MYELIN TRANSCRIPTION FACTOR 1-RELATED"/>
    <property type="match status" value="1"/>
</dbReference>
<comment type="subcellular location">
    <subcellularLocation>
        <location evidence="1">Nucleus</location>
    </subcellularLocation>
</comment>
<dbReference type="GO" id="GO:0000978">
    <property type="term" value="F:RNA polymerase II cis-regulatory region sequence-specific DNA binding"/>
    <property type="evidence" value="ECO:0007669"/>
    <property type="project" value="TreeGrafter"/>
</dbReference>
<proteinExistence type="predicted"/>
<evidence type="ECO:0000256" key="2">
    <source>
        <dbReference type="ARBA" id="ARBA00023242"/>
    </source>
</evidence>
<comment type="caution">
    <text evidence="5">The sequence shown here is derived from an EMBL/GenBank/DDBJ whole genome shotgun (WGS) entry which is preliminary data.</text>
</comment>
<evidence type="ECO:0000256" key="3">
    <source>
        <dbReference type="SAM" id="Coils"/>
    </source>
</evidence>
<sequence length="227" mass="23749">MQFADVGYFAGAMAAAAVAGGIKYEQLQPATSAGHLPSASGASLQSGGCSGGGADGSSNLTVTHLGPSFLAHRASCGTSSPTHPPSSLSPPPPAGLLNNKVKNKYATGEHHVLANMYKPNNMGPHPSENNNATGENGEDLMTLEAEISELQRENARVESQMMRLRSDISAMEAHLRSGDKVHNGPSCYNANFESDSTSSTPNAFQMAKYFAGMLTAKPRKLLKEVTT</sequence>
<feature type="compositionally biased region" description="Low complexity" evidence="4">
    <location>
        <begin position="38"/>
        <end position="47"/>
    </location>
</feature>
<dbReference type="AlphaFoldDB" id="A0A8S1DS74"/>
<keyword evidence="6" id="KW-1185">Reference proteome</keyword>
<feature type="coiled-coil region" evidence="3">
    <location>
        <begin position="140"/>
        <end position="174"/>
    </location>
</feature>
<dbReference type="GO" id="GO:0000981">
    <property type="term" value="F:DNA-binding transcription factor activity, RNA polymerase II-specific"/>
    <property type="evidence" value="ECO:0007669"/>
    <property type="project" value="TreeGrafter"/>
</dbReference>
<protein>
    <submittedName>
        <fullName evidence="5">Uncharacterized protein</fullName>
    </submittedName>
</protein>
<dbReference type="EMBL" id="CADEPI010000284">
    <property type="protein sequence ID" value="CAB3382782.1"/>
    <property type="molecule type" value="Genomic_DNA"/>
</dbReference>
<dbReference type="GO" id="GO:0005634">
    <property type="term" value="C:nucleus"/>
    <property type="evidence" value="ECO:0007669"/>
    <property type="project" value="UniProtKB-SubCell"/>
</dbReference>
<organism evidence="5 6">
    <name type="scientific">Cloeon dipterum</name>
    <dbReference type="NCBI Taxonomy" id="197152"/>
    <lineage>
        <taxon>Eukaryota</taxon>
        <taxon>Metazoa</taxon>
        <taxon>Ecdysozoa</taxon>
        <taxon>Arthropoda</taxon>
        <taxon>Hexapoda</taxon>
        <taxon>Insecta</taxon>
        <taxon>Pterygota</taxon>
        <taxon>Palaeoptera</taxon>
        <taxon>Ephemeroptera</taxon>
        <taxon>Pisciforma</taxon>
        <taxon>Baetidae</taxon>
        <taxon>Cloeon</taxon>
    </lineage>
</organism>
<reference evidence="5 6" key="1">
    <citation type="submission" date="2020-04" db="EMBL/GenBank/DDBJ databases">
        <authorList>
            <person name="Alioto T."/>
            <person name="Alioto T."/>
            <person name="Gomez Garrido J."/>
        </authorList>
    </citation>
    <scope>NUCLEOTIDE SEQUENCE [LARGE SCALE GENOMIC DNA]</scope>
</reference>
<dbReference type="OrthoDB" id="10069059at2759"/>
<dbReference type="PANTHER" id="PTHR10816:SF15">
    <property type="entry name" value="MYELIN TRANSCRIPTION FACTOR 1-LIKE PROTEIN"/>
    <property type="match status" value="1"/>
</dbReference>
<gene>
    <name evidence="5" type="ORF">CLODIP_2_CD09750</name>
</gene>
<evidence type="ECO:0000313" key="5">
    <source>
        <dbReference type="EMBL" id="CAB3382782.1"/>
    </source>
</evidence>
<feature type="compositionally biased region" description="Pro residues" evidence="4">
    <location>
        <begin position="82"/>
        <end position="94"/>
    </location>
</feature>
<keyword evidence="2" id="KW-0539">Nucleus</keyword>
<name>A0A8S1DS74_9INSE</name>
<dbReference type="Proteomes" id="UP000494165">
    <property type="component" value="Unassembled WGS sequence"/>
</dbReference>
<evidence type="ECO:0000256" key="4">
    <source>
        <dbReference type="SAM" id="MobiDB-lite"/>
    </source>
</evidence>
<evidence type="ECO:0000313" key="6">
    <source>
        <dbReference type="Proteomes" id="UP000494165"/>
    </source>
</evidence>
<feature type="region of interest" description="Disordered" evidence="4">
    <location>
        <begin position="32"/>
        <end position="55"/>
    </location>
</feature>
<keyword evidence="3" id="KW-0175">Coiled coil</keyword>
<feature type="region of interest" description="Disordered" evidence="4">
    <location>
        <begin position="73"/>
        <end position="99"/>
    </location>
</feature>
<accession>A0A8S1DS74</accession>